<reference evidence="1 2" key="1">
    <citation type="journal article" date="2021" name="Cell Host Microbe">
        <title>in vivo commensal control of Clostridioides difficile virulence.</title>
        <authorList>
            <person name="Girinathan B.P."/>
            <person name="Dibenedetto N."/>
            <person name="Worley J.N."/>
            <person name="Peltier J."/>
            <person name="Arrieta-Ortiz M.L."/>
            <person name="Rupa Christinal Immanuel S."/>
            <person name="Lavin R."/>
            <person name="Delaney M.L."/>
            <person name="Cummins C."/>
            <person name="Hoffmann M."/>
            <person name="Luo Y."/>
            <person name="Gonzalez-Escalona N."/>
            <person name="Allard M."/>
            <person name="Onderdonk A.B."/>
            <person name="Gerber G.K."/>
            <person name="Sonenshein A.L."/>
            <person name="Baliga N."/>
            <person name="Dupuy B."/>
            <person name="Bry L."/>
        </authorList>
    </citation>
    <scope>NUCLEOTIDE SEQUENCE [LARGE SCALE GENOMIC DNA]</scope>
    <source>
        <strain evidence="1 2">DSM 599</strain>
    </source>
</reference>
<organism evidence="1 2">
    <name type="scientific">Clostridium sardiniense</name>
    <name type="common">Clostridium absonum</name>
    <dbReference type="NCBI Taxonomy" id="29369"/>
    <lineage>
        <taxon>Bacteria</taxon>
        <taxon>Bacillati</taxon>
        <taxon>Bacillota</taxon>
        <taxon>Clostridia</taxon>
        <taxon>Eubacteriales</taxon>
        <taxon>Clostridiaceae</taxon>
        <taxon>Clostridium</taxon>
    </lineage>
</organism>
<proteinExistence type="predicted"/>
<dbReference type="Proteomes" id="UP001299068">
    <property type="component" value="Unassembled WGS sequence"/>
</dbReference>
<dbReference type="EMBL" id="JAIKTU010000010">
    <property type="protein sequence ID" value="MBY0756310.1"/>
    <property type="molecule type" value="Genomic_DNA"/>
</dbReference>
<protein>
    <submittedName>
        <fullName evidence="1">Uncharacterized protein</fullName>
    </submittedName>
</protein>
<comment type="caution">
    <text evidence="1">The sequence shown here is derived from an EMBL/GenBank/DDBJ whole genome shotgun (WGS) entry which is preliminary data.</text>
</comment>
<name>A0ABS7KZS0_CLOSR</name>
<keyword evidence="2" id="KW-1185">Reference proteome</keyword>
<evidence type="ECO:0000313" key="2">
    <source>
        <dbReference type="Proteomes" id="UP001299068"/>
    </source>
</evidence>
<sequence length="69" mass="8475">MRLIHSISFKKSERKLLKYAMVRSYKYNGFSEYIKVLILQDKEKLENIFTKEEKEEITRIVEEIIKNYK</sequence>
<gene>
    <name evidence="1" type="ORF">K5V21_12715</name>
</gene>
<accession>A0ABS7KZS0</accession>
<evidence type="ECO:0000313" key="1">
    <source>
        <dbReference type="EMBL" id="MBY0756310.1"/>
    </source>
</evidence>